<feature type="region of interest" description="Disordered" evidence="1">
    <location>
        <begin position="254"/>
        <end position="293"/>
    </location>
</feature>
<proteinExistence type="predicted"/>
<feature type="region of interest" description="Disordered" evidence="1">
    <location>
        <begin position="105"/>
        <end position="148"/>
    </location>
</feature>
<dbReference type="EnsemblPlants" id="OMERI07G16950.1">
    <property type="protein sequence ID" value="OMERI07G16950.1"/>
    <property type="gene ID" value="OMERI07G16950"/>
</dbReference>
<reference evidence="3" key="1">
    <citation type="submission" date="2015-04" db="UniProtKB">
        <authorList>
            <consortium name="EnsemblPlants"/>
        </authorList>
    </citation>
    <scope>IDENTIFICATION</scope>
</reference>
<keyword evidence="2" id="KW-0812">Transmembrane</keyword>
<feature type="compositionally biased region" description="Gly residues" evidence="1">
    <location>
        <begin position="67"/>
        <end position="83"/>
    </location>
</feature>
<evidence type="ECO:0008006" key="5">
    <source>
        <dbReference type="Google" id="ProtNLM"/>
    </source>
</evidence>
<evidence type="ECO:0000313" key="3">
    <source>
        <dbReference type="EnsemblPlants" id="OMERI07G16950.1"/>
    </source>
</evidence>
<dbReference type="InterPro" id="IPR045880">
    <property type="entry name" value="ZCF37"/>
</dbReference>
<evidence type="ECO:0000256" key="2">
    <source>
        <dbReference type="SAM" id="Phobius"/>
    </source>
</evidence>
<name>A0A0E0EDQ7_9ORYZ</name>
<feature type="transmembrane region" description="Helical" evidence="2">
    <location>
        <begin position="188"/>
        <end position="215"/>
    </location>
</feature>
<dbReference type="PANTHER" id="PTHR35275">
    <property type="entry name" value="ZCF37"/>
    <property type="match status" value="1"/>
</dbReference>
<dbReference type="HOGENOM" id="CLU_085881_0_0_1"/>
<feature type="region of interest" description="Disordered" evidence="1">
    <location>
        <begin position="1"/>
        <end position="84"/>
    </location>
</feature>
<dbReference type="AlphaFoldDB" id="A0A0E0EDQ7"/>
<sequence length="293" mass="30257">MLFCGTGSFKDVDGGGGKAAAPEAKKKKQGGGGGGKKENPYASRGLDKFSTVLSELESRREKILRQVGGGAPGEGGGGGGGGEHVLVRFVQSEGKGWVPIVVKLPPEEEQQQRKGGKNKRKQQAAATSATSSRSSTPPTSEPASPREDVIKPARPAAAAAVAAPGSAKRKAGVRWSWSDVRPRHYMPFVAVLLLASLVVFGKVFAICCTSVWWYLVPILTTSSNGASGGAGEAHGVRRSTAVAAKAAVKVLGKKASDKKMAVAPLLAPSHGKRGSSGVHELMSPRSHPHGKKG</sequence>
<evidence type="ECO:0000313" key="4">
    <source>
        <dbReference type="Proteomes" id="UP000008021"/>
    </source>
</evidence>
<dbReference type="Gramene" id="OMERI07G16950.1">
    <property type="protein sequence ID" value="OMERI07G16950.1"/>
    <property type="gene ID" value="OMERI07G16950"/>
</dbReference>
<accession>A0A0E0EDQ7</accession>
<dbReference type="Proteomes" id="UP000008021">
    <property type="component" value="Chromosome 7"/>
</dbReference>
<dbReference type="STRING" id="40149.A0A0E0EDQ7"/>
<dbReference type="eggNOG" id="ENOG502RZXM">
    <property type="taxonomic scope" value="Eukaryota"/>
</dbReference>
<keyword evidence="4" id="KW-1185">Reference proteome</keyword>
<organism evidence="3">
    <name type="scientific">Oryza meridionalis</name>
    <dbReference type="NCBI Taxonomy" id="40149"/>
    <lineage>
        <taxon>Eukaryota</taxon>
        <taxon>Viridiplantae</taxon>
        <taxon>Streptophyta</taxon>
        <taxon>Embryophyta</taxon>
        <taxon>Tracheophyta</taxon>
        <taxon>Spermatophyta</taxon>
        <taxon>Magnoliopsida</taxon>
        <taxon>Liliopsida</taxon>
        <taxon>Poales</taxon>
        <taxon>Poaceae</taxon>
        <taxon>BOP clade</taxon>
        <taxon>Oryzoideae</taxon>
        <taxon>Oryzeae</taxon>
        <taxon>Oryzinae</taxon>
        <taxon>Oryza</taxon>
    </lineage>
</organism>
<dbReference type="PANTHER" id="PTHR35275:SF1">
    <property type="entry name" value="OS07G0585900 PROTEIN"/>
    <property type="match status" value="1"/>
</dbReference>
<keyword evidence="2" id="KW-1133">Transmembrane helix</keyword>
<keyword evidence="2" id="KW-0472">Membrane</keyword>
<evidence type="ECO:0000256" key="1">
    <source>
        <dbReference type="SAM" id="MobiDB-lite"/>
    </source>
</evidence>
<protein>
    <recommendedName>
        <fullName evidence="5">ZCF37</fullName>
    </recommendedName>
</protein>
<reference evidence="3" key="2">
    <citation type="submission" date="2018-05" db="EMBL/GenBank/DDBJ databases">
        <title>OmerRS3 (Oryza meridionalis Reference Sequence Version 3).</title>
        <authorList>
            <person name="Zhang J."/>
            <person name="Kudrna D."/>
            <person name="Lee S."/>
            <person name="Talag J."/>
            <person name="Welchert J."/>
            <person name="Wing R.A."/>
        </authorList>
    </citation>
    <scope>NUCLEOTIDE SEQUENCE [LARGE SCALE GENOMIC DNA]</scope>
    <source>
        <strain evidence="3">cv. OR44</strain>
    </source>
</reference>
<feature type="compositionally biased region" description="Low complexity" evidence="1">
    <location>
        <begin position="123"/>
        <end position="143"/>
    </location>
</feature>